<keyword evidence="1" id="KW-0732">Signal</keyword>
<proteinExistence type="predicted"/>
<dbReference type="EMBL" id="VISQ01000001">
    <property type="protein sequence ID" value="TVZ68158.1"/>
    <property type="molecule type" value="Genomic_DNA"/>
</dbReference>
<feature type="signal peptide" evidence="1">
    <location>
        <begin position="1"/>
        <end position="20"/>
    </location>
</feature>
<feature type="chain" id="PRO_5021726631" description="Sel1 repeat family protein" evidence="1">
    <location>
        <begin position="21"/>
        <end position="354"/>
    </location>
</feature>
<sequence length="354" mass="40502">MRIIKILTFFISVVAYSAQATVPALSTKSINFVTVPIPDCHAQTATRSDFPSDSKTELRYRAVNKIMGQRDVDNYVYMYILGRKAADTGHLKSQLLMAELYLREKNVSYYTEFNPKQAKIYLDNLMQHNVARAFFLMSKHRSLFKTATSPQSAYLYQAAVLGDPDAMASVAKILQTVKRFPEANRLLTCALKLNGGGEALDDLAMDTLSAAGNDLSEWERGFGYFMSAAKSGYLQAFTGIILYDDKYFRPKFKHYYFTNPEYAKRMYKIISLADPLFYHDDISQKSSGKVRRVQGNERYRYPNLNKVLPFPPVKDLPPWNGDITVLLSDEDKRDYQADYDYRRMAKEVQVEGLL</sequence>
<evidence type="ECO:0008006" key="3">
    <source>
        <dbReference type="Google" id="ProtNLM"/>
    </source>
</evidence>
<dbReference type="InterPro" id="IPR011990">
    <property type="entry name" value="TPR-like_helical_dom_sf"/>
</dbReference>
<comment type="caution">
    <text evidence="2">The sequence shown here is derived from an EMBL/GenBank/DDBJ whole genome shotgun (WGS) entry which is preliminary data.</text>
</comment>
<organism evidence="2">
    <name type="scientific">Serratia fonticola</name>
    <dbReference type="NCBI Taxonomy" id="47917"/>
    <lineage>
        <taxon>Bacteria</taxon>
        <taxon>Pseudomonadati</taxon>
        <taxon>Pseudomonadota</taxon>
        <taxon>Gammaproteobacteria</taxon>
        <taxon>Enterobacterales</taxon>
        <taxon>Yersiniaceae</taxon>
        <taxon>Serratia</taxon>
    </lineage>
</organism>
<name>A0A542BLB3_SERFO</name>
<dbReference type="SUPFAM" id="SSF81901">
    <property type="entry name" value="HCP-like"/>
    <property type="match status" value="1"/>
</dbReference>
<gene>
    <name evidence="2" type="ORF">FHU10_0580</name>
</gene>
<protein>
    <recommendedName>
        <fullName evidence="3">Sel1 repeat family protein</fullName>
    </recommendedName>
</protein>
<dbReference type="AlphaFoldDB" id="A0A542BLB3"/>
<reference evidence="2" key="2">
    <citation type="submission" date="2019-08" db="EMBL/GenBank/DDBJ databases">
        <title>Investigation of anaerobic lignin degradation for improved lignocellulosic biofuels.</title>
        <authorList>
            <person name="Deangelis K.PhD."/>
        </authorList>
    </citation>
    <scope>NUCLEOTIDE SEQUENCE [LARGE SCALE GENOMIC DNA]</scope>
    <source>
        <strain evidence="2">128R</strain>
    </source>
</reference>
<accession>A0A542BLB3</accession>
<dbReference type="OrthoDB" id="6638134at2"/>
<evidence type="ECO:0000313" key="2">
    <source>
        <dbReference type="EMBL" id="TVZ68158.1"/>
    </source>
</evidence>
<evidence type="ECO:0000256" key="1">
    <source>
        <dbReference type="SAM" id="SignalP"/>
    </source>
</evidence>
<reference evidence="2" key="1">
    <citation type="submission" date="2019-06" db="EMBL/GenBank/DDBJ databases">
        <authorList>
            <person name="Deangelis K."/>
            <person name="Huntemann M."/>
            <person name="Clum A."/>
            <person name="Pillay M."/>
            <person name="Palaniappan K."/>
            <person name="Varghese N."/>
            <person name="Mikhailova N."/>
            <person name="Stamatis D."/>
            <person name="Reddy T."/>
            <person name="Daum C."/>
            <person name="Shapiro N."/>
            <person name="Ivanova N."/>
            <person name="Kyrpides N."/>
            <person name="Woyke T."/>
        </authorList>
    </citation>
    <scope>NUCLEOTIDE SEQUENCE [LARGE SCALE GENOMIC DNA]</scope>
    <source>
        <strain evidence="2">128R</strain>
    </source>
</reference>
<dbReference type="Gene3D" id="1.25.40.10">
    <property type="entry name" value="Tetratricopeptide repeat domain"/>
    <property type="match status" value="1"/>
</dbReference>